<gene>
    <name evidence="1" type="ORF">BT96DRAFT_1061925</name>
</gene>
<organism evidence="1 2">
    <name type="scientific">Gymnopus androsaceus JB14</name>
    <dbReference type="NCBI Taxonomy" id="1447944"/>
    <lineage>
        <taxon>Eukaryota</taxon>
        <taxon>Fungi</taxon>
        <taxon>Dikarya</taxon>
        <taxon>Basidiomycota</taxon>
        <taxon>Agaricomycotina</taxon>
        <taxon>Agaricomycetes</taxon>
        <taxon>Agaricomycetidae</taxon>
        <taxon>Agaricales</taxon>
        <taxon>Marasmiineae</taxon>
        <taxon>Omphalotaceae</taxon>
        <taxon>Gymnopus</taxon>
    </lineage>
</organism>
<dbReference type="AlphaFoldDB" id="A0A6A4H0A0"/>
<dbReference type="EMBL" id="ML769634">
    <property type="protein sequence ID" value="KAE9391186.1"/>
    <property type="molecule type" value="Genomic_DNA"/>
</dbReference>
<dbReference type="Proteomes" id="UP000799118">
    <property type="component" value="Unassembled WGS sequence"/>
</dbReference>
<accession>A0A6A4H0A0</accession>
<keyword evidence="2" id="KW-1185">Reference proteome</keyword>
<name>A0A6A4H0A0_9AGAR</name>
<evidence type="ECO:0000313" key="2">
    <source>
        <dbReference type="Proteomes" id="UP000799118"/>
    </source>
</evidence>
<sequence>MRGVIIPWGRHWERVCLTRYICLWWLTPGRCIGIEGIILGTFVDGKSILGFVRDGVFAWFRVELSDTSYSFSSTHT</sequence>
<proteinExistence type="predicted"/>
<evidence type="ECO:0000313" key="1">
    <source>
        <dbReference type="EMBL" id="KAE9391186.1"/>
    </source>
</evidence>
<reference evidence="1" key="1">
    <citation type="journal article" date="2019" name="Environ. Microbiol.">
        <title>Fungal ecological strategies reflected in gene transcription - a case study of two litter decomposers.</title>
        <authorList>
            <person name="Barbi F."/>
            <person name="Kohler A."/>
            <person name="Barry K."/>
            <person name="Baskaran P."/>
            <person name="Daum C."/>
            <person name="Fauchery L."/>
            <person name="Ihrmark K."/>
            <person name="Kuo A."/>
            <person name="LaButti K."/>
            <person name="Lipzen A."/>
            <person name="Morin E."/>
            <person name="Grigoriev I.V."/>
            <person name="Henrissat B."/>
            <person name="Lindahl B."/>
            <person name="Martin F."/>
        </authorList>
    </citation>
    <scope>NUCLEOTIDE SEQUENCE</scope>
    <source>
        <strain evidence="1">JB14</strain>
    </source>
</reference>
<protein>
    <submittedName>
        <fullName evidence="1">Uncharacterized protein</fullName>
    </submittedName>
</protein>